<dbReference type="EMBL" id="BARU01003552">
    <property type="protein sequence ID" value="GAH24832.1"/>
    <property type="molecule type" value="Genomic_DNA"/>
</dbReference>
<sequence>SLPVVLVLTGVCCGTVVLADEGKPAACIVLPARPTRTEQLAADELKYHIQRMSEDELPIREEAYDLVFSTYLGGSKWEHARDVFADPADNVYVVGGTASRDFPTTPGVYDRTSNTGGKKIGPAGQCDAFVAKFSSEGTLIWSTFLGGPNYDRAYAVEVDAEGYVYVAGRAGPGFPVTPGAFQLQYGGSGYNGFYGDQNGFVAKLAPDGTRLIWSSYVGVGELCRDLAIDSDGDIYLPLGWNTQSARSKRPQWFETAFVNAFQKKPRGDLDCGVVKVLSDGSRVAWATWL</sequence>
<reference evidence="1" key="1">
    <citation type="journal article" date="2014" name="Front. Microbiol.">
        <title>High frequency of phylogenetically diverse reductive dehalogenase-homologous genes in deep subseafloor sedimentary metagenomes.</title>
        <authorList>
            <person name="Kawai M."/>
            <person name="Futagami T."/>
            <person name="Toyoda A."/>
            <person name="Takaki Y."/>
            <person name="Nishi S."/>
            <person name="Hori S."/>
            <person name="Arai W."/>
            <person name="Tsubouchi T."/>
            <person name="Morono Y."/>
            <person name="Uchiyama I."/>
            <person name="Ito T."/>
            <person name="Fujiyama A."/>
            <person name="Inagaki F."/>
            <person name="Takami H."/>
        </authorList>
    </citation>
    <scope>NUCLEOTIDE SEQUENCE</scope>
    <source>
        <strain evidence="1">Expedition CK06-06</strain>
    </source>
</reference>
<dbReference type="SUPFAM" id="SSF101898">
    <property type="entry name" value="NHL repeat"/>
    <property type="match status" value="1"/>
</dbReference>
<evidence type="ECO:0008006" key="2">
    <source>
        <dbReference type="Google" id="ProtNLM"/>
    </source>
</evidence>
<comment type="caution">
    <text evidence="1">The sequence shown here is derived from an EMBL/GenBank/DDBJ whole genome shotgun (WGS) entry which is preliminary data.</text>
</comment>
<feature type="non-terminal residue" evidence="1">
    <location>
        <position position="289"/>
    </location>
</feature>
<name>X1DX15_9ZZZZ</name>
<dbReference type="Gene3D" id="2.80.10.50">
    <property type="match status" value="1"/>
</dbReference>
<accession>X1DX15</accession>
<evidence type="ECO:0000313" key="1">
    <source>
        <dbReference type="EMBL" id="GAH24832.1"/>
    </source>
</evidence>
<gene>
    <name evidence="1" type="ORF">S03H2_07625</name>
</gene>
<protein>
    <recommendedName>
        <fullName evidence="2">Bulb-type lectin domain-containing protein</fullName>
    </recommendedName>
</protein>
<dbReference type="PANTHER" id="PTHR35580:SF1">
    <property type="entry name" value="PHYTASE-LIKE DOMAIN-CONTAINING PROTEIN"/>
    <property type="match status" value="1"/>
</dbReference>
<dbReference type="PANTHER" id="PTHR35580">
    <property type="entry name" value="CELL SURFACE GLYCOPROTEIN (S-LAYER PROTEIN)-LIKE PROTEIN"/>
    <property type="match status" value="1"/>
</dbReference>
<dbReference type="AlphaFoldDB" id="X1DX15"/>
<proteinExistence type="predicted"/>
<organism evidence="1">
    <name type="scientific">marine sediment metagenome</name>
    <dbReference type="NCBI Taxonomy" id="412755"/>
    <lineage>
        <taxon>unclassified sequences</taxon>
        <taxon>metagenomes</taxon>
        <taxon>ecological metagenomes</taxon>
    </lineage>
</organism>
<feature type="non-terminal residue" evidence="1">
    <location>
        <position position="1"/>
    </location>
</feature>
<dbReference type="InterPro" id="IPR052918">
    <property type="entry name" value="Motility_Chemotaxis_Reg"/>
</dbReference>